<reference evidence="10 11" key="1">
    <citation type="submission" date="2018-02" db="EMBL/GenBank/DDBJ databases">
        <title>Draft genome sequences of Elsinoe sp., causing black scab on jojoba.</title>
        <authorList>
            <person name="Stodart B."/>
            <person name="Jeffress S."/>
            <person name="Ash G."/>
            <person name="Arun Chinnappa K."/>
        </authorList>
    </citation>
    <scope>NUCLEOTIDE SEQUENCE [LARGE SCALE GENOMIC DNA]</scope>
    <source>
        <strain evidence="10 11">Hillstone_2</strain>
    </source>
</reference>
<dbReference type="InterPro" id="IPR025974">
    <property type="entry name" value="Mif2/CENP-C_cupin"/>
</dbReference>
<dbReference type="GO" id="GO:0005634">
    <property type="term" value="C:nucleus"/>
    <property type="evidence" value="ECO:0007669"/>
    <property type="project" value="UniProtKB-SubCell"/>
</dbReference>
<dbReference type="GO" id="GO:0019237">
    <property type="term" value="F:centromeric DNA binding"/>
    <property type="evidence" value="ECO:0007669"/>
    <property type="project" value="InterPro"/>
</dbReference>
<keyword evidence="4" id="KW-0539">Nucleus</keyword>
<gene>
    <name evidence="10" type="ORF">C1H76_8341</name>
</gene>
<evidence type="ECO:0000256" key="3">
    <source>
        <dbReference type="ARBA" id="ARBA00023125"/>
    </source>
</evidence>
<evidence type="ECO:0000256" key="5">
    <source>
        <dbReference type="ARBA" id="ARBA00057947"/>
    </source>
</evidence>
<dbReference type="GO" id="GO:0000776">
    <property type="term" value="C:kinetochore"/>
    <property type="evidence" value="ECO:0007669"/>
    <property type="project" value="InterPro"/>
</dbReference>
<feature type="compositionally biased region" description="Low complexity" evidence="7">
    <location>
        <begin position="1"/>
        <end position="11"/>
    </location>
</feature>
<dbReference type="Pfam" id="PF11699">
    <property type="entry name" value="CENP-C_C"/>
    <property type="match status" value="1"/>
</dbReference>
<comment type="subcellular location">
    <subcellularLocation>
        <location evidence="1">Nucleus</location>
    </subcellularLocation>
</comment>
<dbReference type="InterPro" id="IPR014710">
    <property type="entry name" value="RmlC-like_jellyroll"/>
</dbReference>
<dbReference type="EMBL" id="PTQR01000114">
    <property type="protein sequence ID" value="TKX19492.1"/>
    <property type="molecule type" value="Genomic_DNA"/>
</dbReference>
<feature type="domain" description="Mif2/CENP-C cupin" evidence="8">
    <location>
        <begin position="562"/>
        <end position="647"/>
    </location>
</feature>
<feature type="compositionally biased region" description="Polar residues" evidence="7">
    <location>
        <begin position="397"/>
        <end position="406"/>
    </location>
</feature>
<dbReference type="InterPro" id="IPR028929">
    <property type="entry name" value="Mif2_N"/>
</dbReference>
<feature type="region of interest" description="Disordered" evidence="7">
    <location>
        <begin position="1"/>
        <end position="444"/>
    </location>
</feature>
<evidence type="ECO:0000256" key="1">
    <source>
        <dbReference type="ARBA" id="ARBA00004123"/>
    </source>
</evidence>
<dbReference type="AlphaFoldDB" id="A0A4V6DUI4"/>
<dbReference type="Pfam" id="PF15624">
    <property type="entry name" value="Mif2_N"/>
    <property type="match status" value="1"/>
</dbReference>
<evidence type="ECO:0000313" key="11">
    <source>
        <dbReference type="Proteomes" id="UP000308133"/>
    </source>
</evidence>
<dbReference type="PANTHER" id="PTHR16684">
    <property type="entry name" value="CENTROMERE PROTEIN C"/>
    <property type="match status" value="1"/>
</dbReference>
<feature type="compositionally biased region" description="Basic residues" evidence="7">
    <location>
        <begin position="355"/>
        <end position="375"/>
    </location>
</feature>
<dbReference type="GO" id="GO:0051382">
    <property type="term" value="P:kinetochore assembly"/>
    <property type="evidence" value="ECO:0007669"/>
    <property type="project" value="InterPro"/>
</dbReference>
<comment type="similarity">
    <text evidence="2">Belongs to the CENP-C/MIF2 family.</text>
</comment>
<protein>
    <recommendedName>
        <fullName evidence="6">CENP-C homolog</fullName>
    </recommendedName>
</protein>
<dbReference type="GO" id="GO:0051455">
    <property type="term" value="P:spindle attachment to meiosis I kinetochore"/>
    <property type="evidence" value="ECO:0007669"/>
    <property type="project" value="TreeGrafter"/>
</dbReference>
<evidence type="ECO:0000313" key="10">
    <source>
        <dbReference type="EMBL" id="TKX19492.1"/>
    </source>
</evidence>
<dbReference type="SUPFAM" id="SSF51182">
    <property type="entry name" value="RmlC-like cupins"/>
    <property type="match status" value="1"/>
</dbReference>
<name>A0A4V6DUI4_9PEZI</name>
<evidence type="ECO:0000256" key="4">
    <source>
        <dbReference type="ARBA" id="ARBA00023242"/>
    </source>
</evidence>
<dbReference type="InterPro" id="IPR011051">
    <property type="entry name" value="RmlC_Cupin_sf"/>
</dbReference>
<dbReference type="InterPro" id="IPR028386">
    <property type="entry name" value="CENP-C/Mif2/cnp3"/>
</dbReference>
<evidence type="ECO:0000256" key="7">
    <source>
        <dbReference type="SAM" id="MobiDB-lite"/>
    </source>
</evidence>
<keyword evidence="3" id="KW-0238">DNA-binding</keyword>
<proteinExistence type="inferred from homology"/>
<dbReference type="GO" id="GO:0051315">
    <property type="term" value="P:attachment of mitotic spindle microtubules to kinetochore"/>
    <property type="evidence" value="ECO:0007669"/>
    <property type="project" value="TreeGrafter"/>
</dbReference>
<feature type="compositionally biased region" description="Basic and acidic residues" evidence="7">
    <location>
        <begin position="77"/>
        <end position="87"/>
    </location>
</feature>
<dbReference type="Gene3D" id="2.60.120.10">
    <property type="entry name" value="Jelly Rolls"/>
    <property type="match status" value="1"/>
</dbReference>
<organism evidence="10 11">
    <name type="scientific">Elsinoe australis</name>
    <dbReference type="NCBI Taxonomy" id="40998"/>
    <lineage>
        <taxon>Eukaryota</taxon>
        <taxon>Fungi</taxon>
        <taxon>Dikarya</taxon>
        <taxon>Ascomycota</taxon>
        <taxon>Pezizomycotina</taxon>
        <taxon>Dothideomycetes</taxon>
        <taxon>Dothideomycetidae</taxon>
        <taxon>Myriangiales</taxon>
        <taxon>Elsinoaceae</taxon>
        <taxon>Elsinoe</taxon>
    </lineage>
</organism>
<feature type="compositionally biased region" description="Polar residues" evidence="7">
    <location>
        <begin position="293"/>
        <end position="319"/>
    </location>
</feature>
<feature type="compositionally biased region" description="Polar residues" evidence="7">
    <location>
        <begin position="230"/>
        <end position="252"/>
    </location>
</feature>
<dbReference type="FunFam" id="2.60.120.10:FF:000033">
    <property type="entry name" value="Centromere protein C 1"/>
    <property type="match status" value="1"/>
</dbReference>
<evidence type="ECO:0000256" key="2">
    <source>
        <dbReference type="ARBA" id="ARBA00010291"/>
    </source>
</evidence>
<comment type="function">
    <text evidence="5">Component of the kinetochore, a multiprotein complex that assembles on centromeric DNA and attaches chromosomes to spindle microtubules, mediating chromosome segregation and sister chromatid segregation during meiosis and mitosis. Component of the inner kinetochore constitutive centromere-associated network (CCAN), which serves as a structural platform for outer kinetochore assembly.</text>
</comment>
<comment type="caution">
    <text evidence="10">The sequence shown here is derived from an EMBL/GenBank/DDBJ whole genome shotgun (WGS) entry which is preliminary data.</text>
</comment>
<evidence type="ECO:0000256" key="6">
    <source>
        <dbReference type="ARBA" id="ARBA00075033"/>
    </source>
</evidence>
<sequence length="668" mass="72991">MSVSRTPGRMTPGRRRNANKENVYFEPGKQGRKTGITIPDTGVRDEHGFEPMSQLFSSPQRPSPPKEPAGRKTRSSTTDRNREHEQNIDGTSGIAAQTSLQAQKTPRLPPPKTQTPRHTNIGGSPVRHSSVKPTSPFRVMHDSNATPTRAQSEVIRSIERDPSPVQVRTAANARAGRPRKSIFDVNLSPEKITTQAPSSPPPGAIEEVSQILETNDHEVADTQIPELDNSLPNLTDSSAVEPSPRQINTGEPNTKRKRERARRSDVSTTSAAAETSQVSSEPRSSAKRRRINMDTSQVEPSPSQATRSATRQANSTTRASLERVEASQEQVEDDAPLPPIDDTQDVSHATLRSSPAKRGRNKRKSVGLPSSRRRNASTAASRTSQPKKPRTQRESTARTSNYSAGATSGDEDEEGTTRMGSIRLRSATPAQDEGARITRSGRASIKPLAWWKNESYVYRNGSIDGVIRAEEVPQEKRRGPVPRGRRGGRMKTGRLDTIEEEGEEEEHEDLLPEAWEEDLKVIRGPVRAWDRELGAGGVDEVEEDVAFAAKAIETHEVAGGSFRYAKVLTSDFFGAGVVEIPPGGVKRSKNSRKMQMAFFVHQGKVSVDVAGMGFGVTQGGMWHVPRGNNYQIENESSVFPAKIFFAQGCEFDAAAQRAAAEAETVAVA</sequence>
<dbReference type="Proteomes" id="UP000308133">
    <property type="component" value="Unassembled WGS sequence"/>
</dbReference>
<evidence type="ECO:0000259" key="9">
    <source>
        <dbReference type="Pfam" id="PF15624"/>
    </source>
</evidence>
<feature type="compositionally biased region" description="Polar residues" evidence="7">
    <location>
        <begin position="88"/>
        <end position="104"/>
    </location>
</feature>
<accession>A0A4V6DUI4</accession>
<evidence type="ECO:0000259" key="8">
    <source>
        <dbReference type="Pfam" id="PF11699"/>
    </source>
</evidence>
<dbReference type="PANTHER" id="PTHR16684:SF11">
    <property type="entry name" value="CENTROMERE PROTEIN C"/>
    <property type="match status" value="1"/>
</dbReference>
<feature type="compositionally biased region" description="Polar residues" evidence="7">
    <location>
        <begin position="266"/>
        <end position="283"/>
    </location>
</feature>
<feature type="domain" description="Mif2 N-terminal" evidence="9">
    <location>
        <begin position="24"/>
        <end position="157"/>
    </location>
</feature>